<dbReference type="Pfam" id="PF05347">
    <property type="entry name" value="Complex1_LYR"/>
    <property type="match status" value="1"/>
</dbReference>
<protein>
    <recommendedName>
        <fullName evidence="2">LYR motif-containing protein 9</fullName>
    </recommendedName>
</protein>
<dbReference type="InterPro" id="IPR045291">
    <property type="entry name" value="Complex1_LYR_LYRM9"/>
</dbReference>
<evidence type="ECO:0000313" key="4">
    <source>
        <dbReference type="EMBL" id="CAH3019235.1"/>
    </source>
</evidence>
<dbReference type="Proteomes" id="UP001159427">
    <property type="component" value="Unassembled WGS sequence"/>
</dbReference>
<comment type="similarity">
    <text evidence="1">Belongs to the complex I LYR family. LYRM9 subfamily.</text>
</comment>
<evidence type="ECO:0000256" key="2">
    <source>
        <dbReference type="ARBA" id="ARBA00026234"/>
    </source>
</evidence>
<dbReference type="CDD" id="cd20269">
    <property type="entry name" value="Complex1_LYR_LYRM9"/>
    <property type="match status" value="1"/>
</dbReference>
<comment type="caution">
    <text evidence="4">The sequence shown here is derived from an EMBL/GenBank/DDBJ whole genome shotgun (WGS) entry which is preliminary data.</text>
</comment>
<proteinExistence type="inferred from homology"/>
<feature type="domain" description="Complex 1 LYR protein" evidence="3">
    <location>
        <begin position="10"/>
        <end position="63"/>
    </location>
</feature>
<reference evidence="4 5" key="1">
    <citation type="submission" date="2022-05" db="EMBL/GenBank/DDBJ databases">
        <authorList>
            <consortium name="Genoscope - CEA"/>
            <person name="William W."/>
        </authorList>
    </citation>
    <scope>NUCLEOTIDE SEQUENCE [LARGE SCALE GENOMIC DNA]</scope>
</reference>
<dbReference type="EMBL" id="CALNXI010000110">
    <property type="protein sequence ID" value="CAH3019235.1"/>
    <property type="molecule type" value="Genomic_DNA"/>
</dbReference>
<evidence type="ECO:0000256" key="1">
    <source>
        <dbReference type="ARBA" id="ARBA00025757"/>
    </source>
</evidence>
<keyword evidence="5" id="KW-1185">Reference proteome</keyword>
<name>A0ABN8LTU5_9CNID</name>
<dbReference type="PANTHER" id="PTHR47061:SF1">
    <property type="entry name" value="LYR MOTIF-CONTAINING PROTEIN 9"/>
    <property type="match status" value="1"/>
</dbReference>
<sequence>MQQSNIRTPVLLYRHLLKCIKQLPSETQGHYKHHVRQGYASHCDETDPVRIQQIINRAVQDAEWLIKKLPFNSKTKQQSQQISTKLNCVSKRIPHGPHTFLLNKGEFCKVHVLEYT</sequence>
<accession>A0ABN8LTU5</accession>
<dbReference type="PANTHER" id="PTHR47061">
    <property type="entry name" value="LYR MOTIF-CONTAINING PROTEIN 9"/>
    <property type="match status" value="1"/>
</dbReference>
<dbReference type="InterPro" id="IPR008011">
    <property type="entry name" value="Complex1_LYR_dom"/>
</dbReference>
<evidence type="ECO:0000259" key="3">
    <source>
        <dbReference type="Pfam" id="PF05347"/>
    </source>
</evidence>
<gene>
    <name evidence="4" type="ORF">PEVE_00001868</name>
</gene>
<organism evidence="4 5">
    <name type="scientific">Porites evermanni</name>
    <dbReference type="NCBI Taxonomy" id="104178"/>
    <lineage>
        <taxon>Eukaryota</taxon>
        <taxon>Metazoa</taxon>
        <taxon>Cnidaria</taxon>
        <taxon>Anthozoa</taxon>
        <taxon>Hexacorallia</taxon>
        <taxon>Scleractinia</taxon>
        <taxon>Fungiina</taxon>
        <taxon>Poritidae</taxon>
        <taxon>Porites</taxon>
    </lineage>
</organism>
<dbReference type="InterPro" id="IPR052151">
    <property type="entry name" value="Complex_I_LYR"/>
</dbReference>
<evidence type="ECO:0000313" key="5">
    <source>
        <dbReference type="Proteomes" id="UP001159427"/>
    </source>
</evidence>